<proteinExistence type="predicted"/>
<name>A0A1B0C7E4_9MUSC</name>
<dbReference type="Proteomes" id="UP000092460">
    <property type="component" value="Unassembled WGS sequence"/>
</dbReference>
<evidence type="ECO:0000313" key="2">
    <source>
        <dbReference type="Proteomes" id="UP000092460"/>
    </source>
</evidence>
<dbReference type="AlphaFoldDB" id="A0A1B0C7E4"/>
<dbReference type="EMBL" id="JXJN01028319">
    <property type="status" value="NOT_ANNOTATED_CDS"/>
    <property type="molecule type" value="Genomic_DNA"/>
</dbReference>
<dbReference type="EnsemblMetazoa" id="GPPI051247-RA">
    <property type="protein sequence ID" value="GPPI051247-PA"/>
    <property type="gene ID" value="GPPI051247"/>
</dbReference>
<reference evidence="1" key="2">
    <citation type="submission" date="2020-05" db="UniProtKB">
        <authorList>
            <consortium name="EnsemblMetazoa"/>
        </authorList>
    </citation>
    <scope>IDENTIFICATION</scope>
    <source>
        <strain evidence="1">IAEA</strain>
    </source>
</reference>
<reference evidence="2" key="1">
    <citation type="submission" date="2015-01" db="EMBL/GenBank/DDBJ databases">
        <authorList>
            <person name="Aksoy S."/>
            <person name="Warren W."/>
            <person name="Wilson R.K."/>
        </authorList>
    </citation>
    <scope>NUCLEOTIDE SEQUENCE [LARGE SCALE GENOMIC DNA]</scope>
    <source>
        <strain evidence="2">IAEA</strain>
    </source>
</reference>
<dbReference type="VEuPathDB" id="VectorBase:GPPI051247"/>
<sequence>MADLMRLGTHTHTHNVDVVIQKDKLGSPNGSDDGNLAGLGVGVGVGGMTNFGGMMATGGFDLNDLAQELDQDEFDGLNMINVQMLVIESSTAKHY</sequence>
<accession>A0A1B0C7E4</accession>
<dbReference type="STRING" id="67801.A0A1B0C7E4"/>
<protein>
    <submittedName>
        <fullName evidence="1">Uncharacterized protein</fullName>
    </submittedName>
</protein>
<keyword evidence="2" id="KW-1185">Reference proteome</keyword>
<organism evidence="1 2">
    <name type="scientific">Glossina palpalis gambiensis</name>
    <dbReference type="NCBI Taxonomy" id="67801"/>
    <lineage>
        <taxon>Eukaryota</taxon>
        <taxon>Metazoa</taxon>
        <taxon>Ecdysozoa</taxon>
        <taxon>Arthropoda</taxon>
        <taxon>Hexapoda</taxon>
        <taxon>Insecta</taxon>
        <taxon>Pterygota</taxon>
        <taxon>Neoptera</taxon>
        <taxon>Endopterygota</taxon>
        <taxon>Diptera</taxon>
        <taxon>Brachycera</taxon>
        <taxon>Muscomorpha</taxon>
        <taxon>Hippoboscoidea</taxon>
        <taxon>Glossinidae</taxon>
        <taxon>Glossina</taxon>
    </lineage>
</organism>
<evidence type="ECO:0000313" key="1">
    <source>
        <dbReference type="EnsemblMetazoa" id="GPPI051247-PA"/>
    </source>
</evidence>